<dbReference type="PIRSF" id="PIRSF005096">
    <property type="entry name" value="GALM"/>
    <property type="match status" value="1"/>
</dbReference>
<comment type="caution">
    <text evidence="9">The sequence shown here is derived from an EMBL/GenBank/DDBJ whole genome shotgun (WGS) entry which is preliminary data.</text>
</comment>
<dbReference type="EC" id="5.1.3.3" evidence="5"/>
<name>A0A2T5INN8_9LACT</name>
<dbReference type="Gene3D" id="2.70.98.10">
    <property type="match status" value="1"/>
</dbReference>
<feature type="binding site" evidence="8">
    <location>
        <begin position="180"/>
        <end position="182"/>
    </location>
    <ligand>
        <name>beta-D-galactose</name>
        <dbReference type="ChEBI" id="CHEBI:27667"/>
    </ligand>
</feature>
<dbReference type="PANTHER" id="PTHR10091:SF0">
    <property type="entry name" value="GALACTOSE MUTAROTASE"/>
    <property type="match status" value="1"/>
</dbReference>
<evidence type="ECO:0000256" key="5">
    <source>
        <dbReference type="PIRNR" id="PIRNR005096"/>
    </source>
</evidence>
<keyword evidence="3 5" id="KW-0413">Isomerase</keyword>
<reference evidence="9 10" key="1">
    <citation type="submission" date="2018-04" db="EMBL/GenBank/DDBJ databases">
        <title>Genomic Encyclopedia of Archaeal and Bacterial Type Strains, Phase II (KMG-II): from individual species to whole genera.</title>
        <authorList>
            <person name="Goeker M."/>
        </authorList>
    </citation>
    <scope>NUCLEOTIDE SEQUENCE [LARGE SCALE GENOMIC DNA]</scope>
    <source>
        <strain evidence="9 10">DSM 18806</strain>
    </source>
</reference>
<dbReference type="PANTHER" id="PTHR10091">
    <property type="entry name" value="ALDOSE-1-EPIMERASE"/>
    <property type="match status" value="1"/>
</dbReference>
<dbReference type="InterPro" id="IPR014718">
    <property type="entry name" value="GH-type_carb-bd"/>
</dbReference>
<dbReference type="InterPro" id="IPR015443">
    <property type="entry name" value="Aldose_1-epimerase"/>
</dbReference>
<dbReference type="GO" id="GO:0006006">
    <property type="term" value="P:glucose metabolic process"/>
    <property type="evidence" value="ECO:0007669"/>
    <property type="project" value="TreeGrafter"/>
</dbReference>
<keyword evidence="10" id="KW-1185">Reference proteome</keyword>
<comment type="similarity">
    <text evidence="2 5">Belongs to the aldose epimerase family.</text>
</comment>
<accession>A0A2T5INN8</accession>
<dbReference type="InterPro" id="IPR008183">
    <property type="entry name" value="Aldose_1/G6P_1-epimerase"/>
</dbReference>
<organism evidence="9 10">
    <name type="scientific">Trichococcus patagoniensis</name>
    <dbReference type="NCBI Taxonomy" id="382641"/>
    <lineage>
        <taxon>Bacteria</taxon>
        <taxon>Bacillati</taxon>
        <taxon>Bacillota</taxon>
        <taxon>Bacilli</taxon>
        <taxon>Lactobacillales</taxon>
        <taxon>Carnobacteriaceae</taxon>
        <taxon>Trichococcus</taxon>
    </lineage>
</organism>
<comment type="catalytic activity">
    <reaction evidence="5">
        <text>alpha-D-glucose = beta-D-glucose</text>
        <dbReference type="Rhea" id="RHEA:10264"/>
        <dbReference type="ChEBI" id="CHEBI:15903"/>
        <dbReference type="ChEBI" id="CHEBI:17925"/>
        <dbReference type="EC" id="5.1.3.3"/>
    </reaction>
</comment>
<dbReference type="CDD" id="cd09019">
    <property type="entry name" value="galactose_mutarotase_like"/>
    <property type="match status" value="1"/>
</dbReference>
<evidence type="ECO:0000256" key="4">
    <source>
        <dbReference type="ARBA" id="ARBA00023277"/>
    </source>
</evidence>
<dbReference type="RefSeq" id="WP_108031912.1">
    <property type="nucleotide sequence ID" value="NZ_QAOM01000004.1"/>
</dbReference>
<evidence type="ECO:0000256" key="6">
    <source>
        <dbReference type="PIRSR" id="PIRSR005096-1"/>
    </source>
</evidence>
<evidence type="ECO:0000256" key="2">
    <source>
        <dbReference type="ARBA" id="ARBA00006206"/>
    </source>
</evidence>
<dbReference type="OrthoDB" id="9779408at2"/>
<dbReference type="InterPro" id="IPR011013">
    <property type="entry name" value="Gal_mutarotase_sf_dom"/>
</dbReference>
<evidence type="ECO:0000256" key="3">
    <source>
        <dbReference type="ARBA" id="ARBA00023235"/>
    </source>
</evidence>
<keyword evidence="4 5" id="KW-0119">Carbohydrate metabolism</keyword>
<comment type="pathway">
    <text evidence="1 5">Carbohydrate metabolism; hexose metabolism.</text>
</comment>
<feature type="binding site" evidence="7">
    <location>
        <position position="246"/>
    </location>
    <ligand>
        <name>beta-D-galactose</name>
        <dbReference type="ChEBI" id="CHEBI:27667"/>
    </ligand>
</feature>
<dbReference type="GO" id="GO:0033499">
    <property type="term" value="P:galactose catabolic process via UDP-galactose, Leloir pathway"/>
    <property type="evidence" value="ECO:0007669"/>
    <property type="project" value="TreeGrafter"/>
</dbReference>
<dbReference type="SUPFAM" id="SSF74650">
    <property type="entry name" value="Galactose mutarotase-like"/>
    <property type="match status" value="1"/>
</dbReference>
<feature type="active site" description="Proton acceptor" evidence="6">
    <location>
        <position position="307"/>
    </location>
</feature>
<dbReference type="UniPathway" id="UPA00242"/>
<protein>
    <recommendedName>
        <fullName evidence="5">Aldose 1-epimerase</fullName>
        <ecNumber evidence="5">5.1.3.3</ecNumber>
    </recommendedName>
</protein>
<sequence length="341" mass="37406">MASFIGSITVREWGSIGTEKVWRIDLSQPNGMTVSCINYGARLIRLLVPDREGKSENVVLGLADAEAYGNDLASYGATVGPVAGRIAGGKWGTVQLEQNNGAHHIHGGSRGWGQQFWDFTTEETAEAVTVTFTLESTPETVGYPVNLQAKVSYVLDNQGRLTITMAGISAEETLFNPTSHIYFNLSGDAKRPVTDHTLQLACEEVLELDAEKLPIGAKQAVAGTAFDFREPTRISEAIRKRPEGFDDVFLMHSDEQPQLILSDKGSGREMELSSNRSSIVLFSTTDMNEPYLVNGRPMRSHLGLAIEAQEVPDAIHHPGWDDIVLAPNTLATRVQNYTFKW</sequence>
<evidence type="ECO:0000256" key="1">
    <source>
        <dbReference type="ARBA" id="ARBA00005028"/>
    </source>
</evidence>
<evidence type="ECO:0000256" key="8">
    <source>
        <dbReference type="PIRSR" id="PIRSR005096-3"/>
    </source>
</evidence>
<dbReference type="GO" id="GO:0030246">
    <property type="term" value="F:carbohydrate binding"/>
    <property type="evidence" value="ECO:0007669"/>
    <property type="project" value="InterPro"/>
</dbReference>
<dbReference type="Pfam" id="PF01263">
    <property type="entry name" value="Aldose_epim"/>
    <property type="match status" value="1"/>
</dbReference>
<feature type="active site" description="Proton donor" evidence="6">
    <location>
        <position position="180"/>
    </location>
</feature>
<dbReference type="AlphaFoldDB" id="A0A2T5INN8"/>
<dbReference type="GO" id="GO:0005737">
    <property type="term" value="C:cytoplasm"/>
    <property type="evidence" value="ECO:0007669"/>
    <property type="project" value="TreeGrafter"/>
</dbReference>
<gene>
    <name evidence="9" type="ORF">C8U37_10481</name>
</gene>
<dbReference type="EMBL" id="QAOM01000004">
    <property type="protein sequence ID" value="PTQ85444.1"/>
    <property type="molecule type" value="Genomic_DNA"/>
</dbReference>
<dbReference type="InterPro" id="IPR047215">
    <property type="entry name" value="Galactose_mutarotase-like"/>
</dbReference>
<dbReference type="GO" id="GO:0004034">
    <property type="term" value="F:aldose 1-epimerase activity"/>
    <property type="evidence" value="ECO:0007669"/>
    <property type="project" value="UniProtKB-EC"/>
</dbReference>
<dbReference type="Proteomes" id="UP000244161">
    <property type="component" value="Unassembled WGS sequence"/>
</dbReference>
<evidence type="ECO:0000313" key="10">
    <source>
        <dbReference type="Proteomes" id="UP000244161"/>
    </source>
</evidence>
<proteinExistence type="inferred from homology"/>
<evidence type="ECO:0000313" key="9">
    <source>
        <dbReference type="EMBL" id="PTQ85444.1"/>
    </source>
</evidence>
<evidence type="ECO:0000256" key="7">
    <source>
        <dbReference type="PIRSR" id="PIRSR005096-2"/>
    </source>
</evidence>